<keyword evidence="4" id="KW-0472">Membrane</keyword>
<dbReference type="Gene3D" id="1.20.5.4130">
    <property type="match status" value="1"/>
</dbReference>
<evidence type="ECO:0000256" key="4">
    <source>
        <dbReference type="SAM" id="Phobius"/>
    </source>
</evidence>
<evidence type="ECO:0000313" key="10">
    <source>
        <dbReference type="Proteomes" id="UP001227230"/>
    </source>
</evidence>
<feature type="domain" description="Disease resistance protein winged helix" evidence="7">
    <location>
        <begin position="297"/>
        <end position="367"/>
    </location>
</feature>
<dbReference type="InterPro" id="IPR058922">
    <property type="entry name" value="WHD_DRP"/>
</dbReference>
<evidence type="ECO:0000313" key="9">
    <source>
        <dbReference type="EMBL" id="WKA00616.1"/>
    </source>
</evidence>
<dbReference type="InterPro" id="IPR041118">
    <property type="entry name" value="Rx_N"/>
</dbReference>
<keyword evidence="3" id="KW-0611">Plant defense</keyword>
<dbReference type="Pfam" id="PF23559">
    <property type="entry name" value="WHD_DRP"/>
    <property type="match status" value="1"/>
</dbReference>
<keyword evidence="2" id="KW-0547">Nucleotide-binding</keyword>
<evidence type="ECO:0000256" key="2">
    <source>
        <dbReference type="ARBA" id="ARBA00022741"/>
    </source>
</evidence>
<dbReference type="EMBL" id="CP126660">
    <property type="protein sequence ID" value="WKA00616.1"/>
    <property type="molecule type" value="Genomic_DNA"/>
</dbReference>
<sequence>MAEATVSFAVERLGGLLIEEARFLHGVGDKVTEIQAELGMMRCFLRDADARQYEDEVIRNWVAEIREAAYDAEDTVDFCLEACQEEERREAVQGILIQLTSADEGHKAKIRNMRDEELFESVYKIQEEKKCLVILDDMWKIGDWESLKPAFPLHKAGSKILLTTRMQAVASHADPQGFLYQPELLSEEKSWELLRTKAFPKDDGRDPTTINNWELLGKEMAKDCGGLPLAVVVLGGLLATKHHTYEWERVHKHTKSYLRKGKGKYEQQGSGVADVLALSYQDLPYQLKSCFLYLGHFPEDQEIHTKALIRMWVAEGIVSRVEEETPEDVAEGYLDELIGRCMIQVGRRGSNGRVQTCRLHDLMRDLCLSKAEEENFLEIVNLQQMETFSSSMPTTRTSNKVRRRAIFLDRCSPLESVEEARLLSVNGDEGANSYVNLIPQNGTYLRSLLTFHAQYSSIIPKVLRNTDWKNFKLLRVLSLERLPFKENNNIPEALGNLVHLKYLSSKRASLPSFPSSIRNLGCIQTLDLRFYSAADAGQPINRFGINKVIGRMKWLRHLYLPMYLEVDDSKVQWDNLSNLETLKNFYGEHWEVQDLAQLTKLRKLKIRNAKSFKELVIILKPSCPISNNLESLYLNKVRATMEETDLRQLSICQHLYKLFLGGEISKLPGHHHLPPNLTKLTLWESHLRQDPIPILERLLNLTTLSLWSNFYLGEEMVFSTNGFPRLKYLSLSHTFSLRRLLVEKSAMRSLKFLGIRMCSSLEMVPEGLRYITTLQILDISYMPKEFIQRLQVINGLEGDDFYKVRHVPSVSLIVDFMISPLAKANMKRRALGGSCADIIEGWCKLQTPLGGLFLLLYVFDWSVVDSHVQRECIIGDSLLFYFYFLLLVIIECATTHVIRIMGNGGRRDPMLLSSHHSHAADTKVLQSIRCVLKDNHRLD</sequence>
<evidence type="ECO:0000259" key="6">
    <source>
        <dbReference type="Pfam" id="PF18052"/>
    </source>
</evidence>
<dbReference type="InterPro" id="IPR055414">
    <property type="entry name" value="LRR_R13L4/SHOC2-like"/>
</dbReference>
<keyword evidence="4" id="KW-0812">Transmembrane</keyword>
<dbReference type="InterPro" id="IPR032675">
    <property type="entry name" value="LRR_dom_sf"/>
</dbReference>
<evidence type="ECO:0008006" key="11">
    <source>
        <dbReference type="Google" id="ProtNLM"/>
    </source>
</evidence>
<dbReference type="InterPro" id="IPR036388">
    <property type="entry name" value="WH-like_DNA-bd_sf"/>
</dbReference>
<dbReference type="PANTHER" id="PTHR23155">
    <property type="entry name" value="DISEASE RESISTANCE PROTEIN RP"/>
    <property type="match status" value="1"/>
</dbReference>
<dbReference type="InterPro" id="IPR044974">
    <property type="entry name" value="Disease_R_plants"/>
</dbReference>
<evidence type="ECO:0000259" key="7">
    <source>
        <dbReference type="Pfam" id="PF23559"/>
    </source>
</evidence>
<keyword evidence="1" id="KW-0677">Repeat</keyword>
<dbReference type="Gene3D" id="1.10.10.10">
    <property type="entry name" value="Winged helix-like DNA-binding domain superfamily/Winged helix DNA-binding domain"/>
    <property type="match status" value="1"/>
</dbReference>
<dbReference type="SUPFAM" id="SSF52540">
    <property type="entry name" value="P-loop containing nucleoside triphosphate hydrolases"/>
    <property type="match status" value="1"/>
</dbReference>
<accession>A0ABY9D149</accession>
<dbReference type="Pfam" id="PF00931">
    <property type="entry name" value="NB-ARC"/>
    <property type="match status" value="1"/>
</dbReference>
<dbReference type="Gene3D" id="1.10.8.430">
    <property type="entry name" value="Helical domain of apoptotic protease-activating factors"/>
    <property type="match status" value="1"/>
</dbReference>
<feature type="domain" description="Disease resistance R13L4/SHOC-2-like LRR" evidence="8">
    <location>
        <begin position="445"/>
        <end position="757"/>
    </location>
</feature>
<dbReference type="CDD" id="cd14798">
    <property type="entry name" value="RX-CC_like"/>
    <property type="match status" value="1"/>
</dbReference>
<gene>
    <name evidence="9" type="ORF">VitviT2T_018955</name>
</gene>
<proteinExistence type="predicted"/>
<feature type="domain" description="Disease resistance N-terminal" evidence="6">
    <location>
        <begin position="6"/>
        <end position="80"/>
    </location>
</feature>
<keyword evidence="4" id="KW-1133">Transmembrane helix</keyword>
<reference evidence="9 10" key="1">
    <citation type="journal article" date="2023" name="Hortic Res">
        <title>The complete reference genome for grapevine (Vitis vinifera L.) genetics and breeding.</title>
        <authorList>
            <person name="Shi X."/>
            <person name="Cao S."/>
            <person name="Wang X."/>
            <person name="Huang S."/>
            <person name="Wang Y."/>
            <person name="Liu Z."/>
            <person name="Liu W."/>
            <person name="Leng X."/>
            <person name="Peng Y."/>
            <person name="Wang N."/>
            <person name="Wang Y."/>
            <person name="Ma Z."/>
            <person name="Xu X."/>
            <person name="Zhang F."/>
            <person name="Xue H."/>
            <person name="Zhong H."/>
            <person name="Wang Y."/>
            <person name="Zhang K."/>
            <person name="Velt A."/>
            <person name="Avia K."/>
            <person name="Holtgrawe D."/>
            <person name="Grimplet J."/>
            <person name="Matus J.T."/>
            <person name="Ware D."/>
            <person name="Wu X."/>
            <person name="Wang H."/>
            <person name="Liu C."/>
            <person name="Fang Y."/>
            <person name="Rustenholz C."/>
            <person name="Cheng Z."/>
            <person name="Xiao H."/>
            <person name="Zhou Y."/>
        </authorList>
    </citation>
    <scope>NUCLEOTIDE SEQUENCE [LARGE SCALE GENOMIC DNA]</scope>
    <source>
        <strain evidence="10">cv. Pinot noir / PN40024</strain>
        <tissue evidence="9">Leaf</tissue>
    </source>
</reference>
<dbReference type="Pfam" id="PF23598">
    <property type="entry name" value="LRR_14"/>
    <property type="match status" value="1"/>
</dbReference>
<dbReference type="InterPro" id="IPR027417">
    <property type="entry name" value="P-loop_NTPase"/>
</dbReference>
<dbReference type="PANTHER" id="PTHR23155:SF1185">
    <property type="entry name" value="DISEASE RESISTANCE RPP8-LIKE PROTEIN 3-RELATED"/>
    <property type="match status" value="1"/>
</dbReference>
<evidence type="ECO:0000256" key="3">
    <source>
        <dbReference type="ARBA" id="ARBA00022821"/>
    </source>
</evidence>
<dbReference type="InterPro" id="IPR038005">
    <property type="entry name" value="RX-like_CC"/>
</dbReference>
<name>A0ABY9D149_VITVI</name>
<dbReference type="SUPFAM" id="SSF52058">
    <property type="entry name" value="L domain-like"/>
    <property type="match status" value="1"/>
</dbReference>
<dbReference type="InterPro" id="IPR042197">
    <property type="entry name" value="Apaf_helical"/>
</dbReference>
<evidence type="ECO:0000259" key="5">
    <source>
        <dbReference type="Pfam" id="PF00931"/>
    </source>
</evidence>
<evidence type="ECO:0000259" key="8">
    <source>
        <dbReference type="Pfam" id="PF23598"/>
    </source>
</evidence>
<feature type="domain" description="NB-ARC" evidence="5">
    <location>
        <begin position="88"/>
        <end position="203"/>
    </location>
</feature>
<dbReference type="Pfam" id="PF18052">
    <property type="entry name" value="Rx_N"/>
    <property type="match status" value="1"/>
</dbReference>
<dbReference type="Gene3D" id="3.80.10.10">
    <property type="entry name" value="Ribonuclease Inhibitor"/>
    <property type="match status" value="1"/>
</dbReference>
<feature type="transmembrane region" description="Helical" evidence="4">
    <location>
        <begin position="878"/>
        <end position="898"/>
    </location>
</feature>
<protein>
    <recommendedName>
        <fullName evidence="11">Disease resistance protein</fullName>
    </recommendedName>
</protein>
<organism evidence="9 10">
    <name type="scientific">Vitis vinifera</name>
    <name type="common">Grape</name>
    <dbReference type="NCBI Taxonomy" id="29760"/>
    <lineage>
        <taxon>Eukaryota</taxon>
        <taxon>Viridiplantae</taxon>
        <taxon>Streptophyta</taxon>
        <taxon>Embryophyta</taxon>
        <taxon>Tracheophyta</taxon>
        <taxon>Spermatophyta</taxon>
        <taxon>Magnoliopsida</taxon>
        <taxon>eudicotyledons</taxon>
        <taxon>Gunneridae</taxon>
        <taxon>Pentapetalae</taxon>
        <taxon>rosids</taxon>
        <taxon>Vitales</taxon>
        <taxon>Vitaceae</taxon>
        <taxon>Viteae</taxon>
        <taxon>Vitis</taxon>
    </lineage>
</organism>
<keyword evidence="10" id="KW-1185">Reference proteome</keyword>
<dbReference type="PRINTS" id="PR00364">
    <property type="entry name" value="DISEASERSIST"/>
</dbReference>
<dbReference type="InterPro" id="IPR002182">
    <property type="entry name" value="NB-ARC"/>
</dbReference>
<evidence type="ECO:0000256" key="1">
    <source>
        <dbReference type="ARBA" id="ARBA00022737"/>
    </source>
</evidence>
<dbReference type="Proteomes" id="UP001227230">
    <property type="component" value="Chromosome 13"/>
</dbReference>